<evidence type="ECO:0000313" key="1">
    <source>
        <dbReference type="EMBL" id="UZP73904.1"/>
    </source>
</evidence>
<proteinExistence type="predicted"/>
<dbReference type="EMBL" id="CP036501">
    <property type="protein sequence ID" value="UZP73904.1"/>
    <property type="molecule type" value="Genomic_DNA"/>
</dbReference>
<gene>
    <name evidence="1" type="ORF">E0F26_03710</name>
</gene>
<protein>
    <submittedName>
        <fullName evidence="1">Uncharacterized protein</fullName>
    </submittedName>
</protein>
<reference evidence="1 2" key="1">
    <citation type="submission" date="2019-02" db="EMBL/GenBank/DDBJ databases">
        <title>Halieaceae_genomes.</title>
        <authorList>
            <person name="Li S.-H."/>
        </authorList>
    </citation>
    <scope>NUCLEOTIDE SEQUENCE [LARGE SCALE GENOMIC DNA]</scope>
    <source>
        <strain evidence="1 2">JH123</strain>
    </source>
</reference>
<dbReference type="Proteomes" id="UP001317963">
    <property type="component" value="Chromosome"/>
</dbReference>
<sequence length="70" mass="7580">MISLNSEQHRGQWASPLSGRAQAVFAASPAKPKPGAVEDPVSLECWYRERGLLIEISDADYAEPKLAVIG</sequence>
<dbReference type="RefSeq" id="WP_279242705.1">
    <property type="nucleotide sequence ID" value="NZ_CP036501.1"/>
</dbReference>
<name>A0ABY6Q5M1_9GAMM</name>
<accession>A0ABY6Q5M1</accession>
<evidence type="ECO:0000313" key="2">
    <source>
        <dbReference type="Proteomes" id="UP001317963"/>
    </source>
</evidence>
<organism evidence="1 2">
    <name type="scientific">Candidatus Paraluminiphilus aquimaris</name>
    <dbReference type="NCBI Taxonomy" id="2518994"/>
    <lineage>
        <taxon>Bacteria</taxon>
        <taxon>Pseudomonadati</taxon>
        <taxon>Pseudomonadota</taxon>
        <taxon>Gammaproteobacteria</taxon>
        <taxon>Cellvibrionales</taxon>
        <taxon>Halieaceae</taxon>
        <taxon>Candidatus Paraluminiphilus</taxon>
    </lineage>
</organism>
<keyword evidence="2" id="KW-1185">Reference proteome</keyword>